<organism evidence="2 3">
    <name type="scientific">Cylicocyclus nassatus</name>
    <name type="common">Nematode worm</name>
    <dbReference type="NCBI Taxonomy" id="53992"/>
    <lineage>
        <taxon>Eukaryota</taxon>
        <taxon>Metazoa</taxon>
        <taxon>Ecdysozoa</taxon>
        <taxon>Nematoda</taxon>
        <taxon>Chromadorea</taxon>
        <taxon>Rhabditida</taxon>
        <taxon>Rhabditina</taxon>
        <taxon>Rhabditomorpha</taxon>
        <taxon>Strongyloidea</taxon>
        <taxon>Strongylidae</taxon>
        <taxon>Cylicocyclus</taxon>
    </lineage>
</organism>
<keyword evidence="1" id="KW-0812">Transmembrane</keyword>
<accession>A0AA36H7K1</accession>
<dbReference type="AlphaFoldDB" id="A0AA36H7K1"/>
<sequence length="191" mass="22862">MFWITVFMRAIAKCTNSHNKVFHYFLVFVAIPAITAELEVPRVRCNKWHWYTGLYYETEIEVWKKAIESHCHAELNGLTMQYNCYIEGGADRCARRLGTYANEIDHNMFAVTLNGDFYYQKSEVVANEVIQKLKDRGLCEKIQSKNRTDFGCASTWFTFYYNNRWQKHYKMYYICGVDHPRRVKEFVEFYD</sequence>
<keyword evidence="1" id="KW-0472">Membrane</keyword>
<evidence type="ECO:0000313" key="3">
    <source>
        <dbReference type="Proteomes" id="UP001176961"/>
    </source>
</evidence>
<keyword evidence="3" id="KW-1185">Reference proteome</keyword>
<dbReference type="Proteomes" id="UP001176961">
    <property type="component" value="Unassembled WGS sequence"/>
</dbReference>
<reference evidence="2" key="1">
    <citation type="submission" date="2023-07" db="EMBL/GenBank/DDBJ databases">
        <authorList>
            <consortium name="CYATHOMIX"/>
        </authorList>
    </citation>
    <scope>NUCLEOTIDE SEQUENCE</scope>
    <source>
        <strain evidence="2">N/A</strain>
    </source>
</reference>
<proteinExistence type="predicted"/>
<evidence type="ECO:0000256" key="1">
    <source>
        <dbReference type="SAM" id="Phobius"/>
    </source>
</evidence>
<comment type="caution">
    <text evidence="2">The sequence shown here is derived from an EMBL/GenBank/DDBJ whole genome shotgun (WGS) entry which is preliminary data.</text>
</comment>
<dbReference type="EMBL" id="CATQJL010000316">
    <property type="protein sequence ID" value="CAJ0605529.1"/>
    <property type="molecule type" value="Genomic_DNA"/>
</dbReference>
<evidence type="ECO:0000313" key="2">
    <source>
        <dbReference type="EMBL" id="CAJ0605529.1"/>
    </source>
</evidence>
<keyword evidence="1" id="KW-1133">Transmembrane helix</keyword>
<gene>
    <name evidence="2" type="ORF">CYNAS_LOCUS17512</name>
</gene>
<protein>
    <submittedName>
        <fullName evidence="2">Uncharacterized protein</fullName>
    </submittedName>
</protein>
<feature type="transmembrane region" description="Helical" evidence="1">
    <location>
        <begin position="21"/>
        <end position="38"/>
    </location>
</feature>
<name>A0AA36H7K1_CYLNA</name>